<keyword evidence="4 5" id="KW-0378">Hydrolase</keyword>
<proteinExistence type="inferred from homology"/>
<dbReference type="PROSITE" id="PS00629">
    <property type="entry name" value="IMP_1"/>
    <property type="match status" value="1"/>
</dbReference>
<dbReference type="HAMAP" id="MF_02095">
    <property type="entry name" value="CysQ"/>
    <property type="match status" value="1"/>
</dbReference>
<keyword evidence="4" id="KW-0472">Membrane</keyword>
<sequence length="266" mass="28585">MEHTLNQLLDISKLAGAEILKFYDQDPGTVLKDDASPLTLADLAAHRTICDELMRLFPEIPICSEEGMENGELEMSGRYWLVDPLDGTKEFLKKTGSFTVNIALIENGLPICGVIYAPATGIGYLGGKDVEACRIEPDGTRTKIQSSAPAEPPRFVASRDHAGPEVKRLLAAFPTSQSLSIGSSLKFCLVAEGSADAYLRDVPTMEWDTGAAHAILHAAGGHLLTWPDLKPLTYGKADFRNPSLITLGTESFAQTIATAVGESPKV</sequence>
<keyword evidence="4" id="KW-1003">Cell membrane</keyword>
<comment type="caution">
    <text evidence="5">The sequence shown here is derived from an EMBL/GenBank/DDBJ whole genome shotgun (WGS) entry which is preliminary data.</text>
</comment>
<comment type="cofactor">
    <cofactor evidence="4">
        <name>Mg(2+)</name>
        <dbReference type="ChEBI" id="CHEBI:18420"/>
    </cofactor>
</comment>
<protein>
    <recommendedName>
        <fullName evidence="4">3'(2'),5'-bisphosphate nucleotidase CysQ</fullName>
        <ecNumber evidence="4">3.1.3.7</ecNumber>
    </recommendedName>
    <alternativeName>
        <fullName evidence="4">3'(2'),5-bisphosphonucleoside 3'(2')-phosphohydrolase</fullName>
    </alternativeName>
    <alternativeName>
        <fullName evidence="4">3'-phosphoadenosine 5'-phosphate phosphatase</fullName>
        <shortName evidence="4">PAP phosphatase</shortName>
    </alternativeName>
</protein>
<feature type="binding site" evidence="4">
    <location>
        <position position="86"/>
    </location>
    <ligand>
        <name>Mg(2+)</name>
        <dbReference type="ChEBI" id="CHEBI:18420"/>
        <label>2</label>
    </ligand>
</feature>
<dbReference type="InterPro" id="IPR050725">
    <property type="entry name" value="CysQ/Inositol_MonoPase"/>
</dbReference>
<evidence type="ECO:0000313" key="5">
    <source>
        <dbReference type="EMBL" id="MFC7338079.1"/>
    </source>
</evidence>
<name>A0ABW2L8L2_9BACT</name>
<feature type="binding site" evidence="4">
    <location>
        <position position="208"/>
    </location>
    <ligand>
        <name>Mg(2+)</name>
        <dbReference type="ChEBI" id="CHEBI:18420"/>
        <label>2</label>
    </ligand>
</feature>
<evidence type="ECO:0000313" key="6">
    <source>
        <dbReference type="Proteomes" id="UP001596472"/>
    </source>
</evidence>
<keyword evidence="3 4" id="KW-0460">Magnesium</keyword>
<dbReference type="PRINTS" id="PR00377">
    <property type="entry name" value="IMPHPHTASES"/>
</dbReference>
<feature type="binding site" evidence="4">
    <location>
        <position position="208"/>
    </location>
    <ligand>
        <name>substrate</name>
    </ligand>
</feature>
<dbReference type="NCBIfam" id="TIGR01331">
    <property type="entry name" value="bisphos_cysQ"/>
    <property type="match status" value="1"/>
</dbReference>
<comment type="catalytic activity">
    <reaction evidence="1 4">
        <text>adenosine 3',5'-bisphosphate + H2O = AMP + phosphate</text>
        <dbReference type="Rhea" id="RHEA:10040"/>
        <dbReference type="ChEBI" id="CHEBI:15377"/>
        <dbReference type="ChEBI" id="CHEBI:43474"/>
        <dbReference type="ChEBI" id="CHEBI:58343"/>
        <dbReference type="ChEBI" id="CHEBI:456215"/>
        <dbReference type="EC" id="3.1.3.7"/>
    </reaction>
</comment>
<feature type="binding site" evidence="4">
    <location>
        <position position="65"/>
    </location>
    <ligand>
        <name>substrate</name>
    </ligand>
</feature>
<accession>A0ABW2L8L2</accession>
<dbReference type="InterPro" id="IPR000760">
    <property type="entry name" value="Inositol_monophosphatase-like"/>
</dbReference>
<dbReference type="PANTHER" id="PTHR43028:SF5">
    <property type="entry name" value="3'(2'),5'-BISPHOSPHATE NUCLEOTIDASE 1"/>
    <property type="match status" value="1"/>
</dbReference>
<keyword evidence="2 4" id="KW-0479">Metal-binding</keyword>
<dbReference type="InterPro" id="IPR020583">
    <property type="entry name" value="Inositol_monoP_metal-BS"/>
</dbReference>
<dbReference type="Pfam" id="PF00459">
    <property type="entry name" value="Inositol_P"/>
    <property type="match status" value="1"/>
</dbReference>
<dbReference type="EC" id="3.1.3.7" evidence="4"/>
<feature type="binding site" evidence="4">
    <location>
        <position position="65"/>
    </location>
    <ligand>
        <name>Mg(2+)</name>
        <dbReference type="ChEBI" id="CHEBI:18420"/>
        <label>1</label>
    </ligand>
</feature>
<comment type="function">
    <text evidence="4">Converts adenosine-3',5'-bisphosphate (PAP) to AMP.</text>
</comment>
<evidence type="ECO:0000256" key="3">
    <source>
        <dbReference type="ARBA" id="ARBA00022842"/>
    </source>
</evidence>
<dbReference type="Gene3D" id="3.40.190.80">
    <property type="match status" value="1"/>
</dbReference>
<dbReference type="Gene3D" id="3.30.540.10">
    <property type="entry name" value="Fructose-1,6-Bisphosphatase, subunit A, domain 1"/>
    <property type="match status" value="1"/>
</dbReference>
<dbReference type="EMBL" id="JBHTBS010000006">
    <property type="protein sequence ID" value="MFC7338079.1"/>
    <property type="molecule type" value="Genomic_DNA"/>
</dbReference>
<evidence type="ECO:0000256" key="2">
    <source>
        <dbReference type="ARBA" id="ARBA00022723"/>
    </source>
</evidence>
<dbReference type="PANTHER" id="PTHR43028">
    <property type="entry name" value="3'(2'),5'-BISPHOSPHATE NUCLEOTIDASE 1"/>
    <property type="match status" value="1"/>
</dbReference>
<comment type="subcellular location">
    <subcellularLocation>
        <location evidence="4">Cell membrane</location>
        <topology evidence="4">Peripheral membrane protein</topology>
        <orientation evidence="4">Cytoplasmic side</orientation>
    </subcellularLocation>
</comment>
<evidence type="ECO:0000256" key="1">
    <source>
        <dbReference type="ARBA" id="ARBA00001625"/>
    </source>
</evidence>
<reference evidence="6" key="1">
    <citation type="journal article" date="2019" name="Int. J. Syst. Evol. Microbiol.">
        <title>The Global Catalogue of Microorganisms (GCM) 10K type strain sequencing project: providing services to taxonomists for standard genome sequencing and annotation.</title>
        <authorList>
            <consortium name="The Broad Institute Genomics Platform"/>
            <consortium name="The Broad Institute Genome Sequencing Center for Infectious Disease"/>
            <person name="Wu L."/>
            <person name="Ma J."/>
        </authorList>
    </citation>
    <scope>NUCLEOTIDE SEQUENCE [LARGE SCALE GENOMIC DNA]</scope>
    <source>
        <strain evidence="6">CGMCC 4.1467</strain>
    </source>
</reference>
<dbReference type="GO" id="GO:0008441">
    <property type="term" value="F:3'(2'),5'-bisphosphate nucleotidase activity"/>
    <property type="evidence" value="ECO:0007669"/>
    <property type="project" value="UniProtKB-EC"/>
</dbReference>
<evidence type="ECO:0000256" key="4">
    <source>
        <dbReference type="HAMAP-Rule" id="MF_02095"/>
    </source>
</evidence>
<dbReference type="SUPFAM" id="SSF56655">
    <property type="entry name" value="Carbohydrate phosphatase"/>
    <property type="match status" value="1"/>
</dbReference>
<feature type="binding site" evidence="4">
    <location>
        <position position="83"/>
    </location>
    <ligand>
        <name>Mg(2+)</name>
        <dbReference type="ChEBI" id="CHEBI:18420"/>
        <label>1</label>
    </ligand>
</feature>
<feature type="binding site" evidence="4">
    <location>
        <position position="85"/>
    </location>
    <ligand>
        <name>Mg(2+)</name>
        <dbReference type="ChEBI" id="CHEBI:18420"/>
        <label>1</label>
    </ligand>
</feature>
<comment type="similarity">
    <text evidence="4">Belongs to the inositol monophosphatase superfamily. CysQ family.</text>
</comment>
<organism evidence="5 6">
    <name type="scientific">Haloferula chungangensis</name>
    <dbReference type="NCBI Taxonomy" id="1048331"/>
    <lineage>
        <taxon>Bacteria</taxon>
        <taxon>Pseudomonadati</taxon>
        <taxon>Verrucomicrobiota</taxon>
        <taxon>Verrucomicrobiia</taxon>
        <taxon>Verrucomicrobiales</taxon>
        <taxon>Verrucomicrobiaceae</taxon>
        <taxon>Haloferula</taxon>
    </lineage>
</organism>
<keyword evidence="6" id="KW-1185">Reference proteome</keyword>
<dbReference type="InterPro" id="IPR006240">
    <property type="entry name" value="CysQ"/>
</dbReference>
<dbReference type="Proteomes" id="UP001596472">
    <property type="component" value="Unassembled WGS sequence"/>
</dbReference>
<gene>
    <name evidence="4 5" type="primary">cysQ</name>
    <name evidence="5" type="ORF">ACFQY0_12875</name>
</gene>
<dbReference type="CDD" id="cd01638">
    <property type="entry name" value="CysQ"/>
    <property type="match status" value="1"/>
</dbReference>
<dbReference type="RefSeq" id="WP_379713001.1">
    <property type="nucleotide sequence ID" value="NZ_JBHTBS010000006.1"/>
</dbReference>
<feature type="binding site" evidence="4">
    <location>
        <position position="83"/>
    </location>
    <ligand>
        <name>Mg(2+)</name>
        <dbReference type="ChEBI" id="CHEBI:18420"/>
        <label>2</label>
    </ligand>
</feature>
<feature type="binding site" evidence="4">
    <location>
        <begin position="85"/>
        <end position="88"/>
    </location>
    <ligand>
        <name>substrate</name>
    </ligand>
</feature>